<reference evidence="1" key="1">
    <citation type="submission" date="2017-10" db="EMBL/GenBank/DDBJ databases">
        <title>Genome sequence of cellulolytic Lachnospiraceae bacterium XHS1971 isolated from hotspring sediment.</title>
        <authorList>
            <person name="Vasudevan G."/>
            <person name="Joshi A.J."/>
            <person name="Hivarkar S."/>
            <person name="Lanjekar V.B."/>
            <person name="Dhakephalkar P.K."/>
            <person name="Dagar S."/>
        </authorList>
    </citation>
    <scope>NUCLEOTIDE SEQUENCE</scope>
    <source>
        <strain evidence="1">XHS1971</strain>
    </source>
</reference>
<dbReference type="Proteomes" id="UP000224460">
    <property type="component" value="Unassembled WGS sequence"/>
</dbReference>
<gene>
    <name evidence="1" type="ORF">CS063_04275</name>
</gene>
<accession>A0AC61DFV4</accession>
<comment type="caution">
    <text evidence="1">The sequence shown here is derived from an EMBL/GenBank/DDBJ whole genome shotgun (WGS) entry which is preliminary data.</text>
</comment>
<protein>
    <submittedName>
        <fullName evidence="1">Nucleic acid-binding protein</fullName>
    </submittedName>
</protein>
<proteinExistence type="predicted"/>
<evidence type="ECO:0000313" key="1">
    <source>
        <dbReference type="EMBL" id="PHV71780.1"/>
    </source>
</evidence>
<keyword evidence="2" id="KW-1185">Reference proteome</keyword>
<evidence type="ECO:0000313" key="2">
    <source>
        <dbReference type="Proteomes" id="UP000224460"/>
    </source>
</evidence>
<name>A0AC61DFV4_9FIRM</name>
<sequence length="91" mass="10700">MKQRKIPLRKCTGCNEMKNKKEMIRVVRNNEGEFSLDFNGKKPGRGAYICKNVECLNHAEKNKGLERSFKTPVDKEIYNTLREEFKQYDGQ</sequence>
<dbReference type="EMBL" id="PEDL01000002">
    <property type="protein sequence ID" value="PHV71780.1"/>
    <property type="molecule type" value="Genomic_DNA"/>
</dbReference>
<organism evidence="1 2">
    <name type="scientific">Sporanaerobium hydrogeniformans</name>
    <dbReference type="NCBI Taxonomy" id="3072179"/>
    <lineage>
        <taxon>Bacteria</taxon>
        <taxon>Bacillati</taxon>
        <taxon>Bacillota</taxon>
        <taxon>Clostridia</taxon>
        <taxon>Lachnospirales</taxon>
        <taxon>Lachnospiraceae</taxon>
        <taxon>Sporanaerobium</taxon>
    </lineage>
</organism>